<dbReference type="AlphaFoldDB" id="A0A091BDE0"/>
<dbReference type="PROSITE" id="PS51257">
    <property type="entry name" value="PROKAR_LIPOPROTEIN"/>
    <property type="match status" value="1"/>
</dbReference>
<keyword evidence="3" id="KW-1185">Reference proteome</keyword>
<comment type="caution">
    <text evidence="2">The sequence shown here is derived from an EMBL/GenBank/DDBJ whole genome shotgun (WGS) entry which is preliminary data.</text>
</comment>
<evidence type="ECO:0000313" key="3">
    <source>
        <dbReference type="Proteomes" id="UP000029391"/>
    </source>
</evidence>
<evidence type="ECO:0008006" key="4">
    <source>
        <dbReference type="Google" id="ProtNLM"/>
    </source>
</evidence>
<protein>
    <recommendedName>
        <fullName evidence="4">Lipoprotein</fullName>
    </recommendedName>
</protein>
<keyword evidence="1" id="KW-0732">Signal</keyword>
<proteinExistence type="predicted"/>
<dbReference type="EMBL" id="AWXU01000033">
    <property type="protein sequence ID" value="KFN49522.1"/>
    <property type="molecule type" value="Genomic_DNA"/>
</dbReference>
<dbReference type="RefSeq" id="WP_026817695.1">
    <property type="nucleotide sequence ID" value="NZ_AUFF01000016.1"/>
</dbReference>
<feature type="signal peptide" evidence="1">
    <location>
        <begin position="1"/>
        <end position="19"/>
    </location>
</feature>
<sequence length="80" mass="8541">MRTLVVVLPLLLAAGCASSPRTHQVVEIPVSCAGTATAVDCLRTASELCGERGYTLHDADGREVTLADLRHRPGVARCRR</sequence>
<dbReference type="Proteomes" id="UP000029391">
    <property type="component" value="Unassembled WGS sequence"/>
</dbReference>
<organism evidence="2 3">
    <name type="scientific">Arenimonas composti TR7-09 = DSM 18010</name>
    <dbReference type="NCBI Taxonomy" id="1121013"/>
    <lineage>
        <taxon>Bacteria</taxon>
        <taxon>Pseudomonadati</taxon>
        <taxon>Pseudomonadota</taxon>
        <taxon>Gammaproteobacteria</taxon>
        <taxon>Lysobacterales</taxon>
        <taxon>Lysobacteraceae</taxon>
        <taxon>Arenimonas</taxon>
    </lineage>
</organism>
<accession>A0A091BDE0</accession>
<evidence type="ECO:0000256" key="1">
    <source>
        <dbReference type="SAM" id="SignalP"/>
    </source>
</evidence>
<reference evidence="2 3" key="1">
    <citation type="submission" date="2013-09" db="EMBL/GenBank/DDBJ databases">
        <title>Genome sequencing of Arenimonas composti.</title>
        <authorList>
            <person name="Chen F."/>
            <person name="Wang G."/>
        </authorList>
    </citation>
    <scope>NUCLEOTIDE SEQUENCE [LARGE SCALE GENOMIC DNA]</scope>
    <source>
        <strain evidence="2 3">TR7-09</strain>
    </source>
</reference>
<name>A0A091BDE0_9GAMM</name>
<evidence type="ECO:0000313" key="2">
    <source>
        <dbReference type="EMBL" id="KFN49522.1"/>
    </source>
</evidence>
<feature type="chain" id="PRO_5001869685" description="Lipoprotein" evidence="1">
    <location>
        <begin position="20"/>
        <end position="80"/>
    </location>
</feature>
<gene>
    <name evidence="2" type="ORF">P873_10235</name>
</gene>
<dbReference type="OrthoDB" id="7008028at2"/>